<evidence type="ECO:0000256" key="6">
    <source>
        <dbReference type="ARBA" id="ARBA00023136"/>
    </source>
</evidence>
<keyword evidence="6" id="KW-0472">Membrane</keyword>
<evidence type="ECO:0000256" key="2">
    <source>
        <dbReference type="ARBA" id="ARBA00022448"/>
    </source>
</evidence>
<protein>
    <submittedName>
        <fullName evidence="8">FtsX-like permease family protein</fullName>
    </submittedName>
</protein>
<dbReference type="InterPro" id="IPR003838">
    <property type="entry name" value="ABC3_permease_C"/>
</dbReference>
<keyword evidence="4" id="KW-0812">Transmembrane</keyword>
<evidence type="ECO:0000313" key="9">
    <source>
        <dbReference type="Proteomes" id="UP000516320"/>
    </source>
</evidence>
<name>A0A7H0SRP3_9CORY</name>
<evidence type="ECO:0000259" key="7">
    <source>
        <dbReference type="Pfam" id="PF02687"/>
    </source>
</evidence>
<evidence type="ECO:0000256" key="3">
    <source>
        <dbReference type="ARBA" id="ARBA00022475"/>
    </source>
</evidence>
<feature type="domain" description="ABC3 transporter permease C-terminal" evidence="7">
    <location>
        <begin position="205"/>
        <end position="313"/>
    </location>
</feature>
<proteinExistence type="predicted"/>
<keyword evidence="3" id="KW-1003">Cell membrane</keyword>
<dbReference type="InterPro" id="IPR051125">
    <property type="entry name" value="ABC-4/HrtB_transporter"/>
</dbReference>
<keyword evidence="5" id="KW-1133">Transmembrane helix</keyword>
<dbReference type="Pfam" id="PF02687">
    <property type="entry name" value="FtsX"/>
    <property type="match status" value="1"/>
</dbReference>
<dbReference type="PANTHER" id="PTHR43738:SF1">
    <property type="entry name" value="HEMIN TRANSPORT SYSTEM PERMEASE PROTEIN HRTB-RELATED"/>
    <property type="match status" value="1"/>
</dbReference>
<dbReference type="PANTHER" id="PTHR43738">
    <property type="entry name" value="ABC TRANSPORTER, MEMBRANE PROTEIN"/>
    <property type="match status" value="1"/>
</dbReference>
<evidence type="ECO:0000256" key="5">
    <source>
        <dbReference type="ARBA" id="ARBA00022989"/>
    </source>
</evidence>
<dbReference type="GO" id="GO:0005886">
    <property type="term" value="C:plasma membrane"/>
    <property type="evidence" value="ECO:0007669"/>
    <property type="project" value="UniProtKB-SubCell"/>
</dbReference>
<organism evidence="8 9">
    <name type="scientific">Corynebacterium poyangense</name>
    <dbReference type="NCBI Taxonomy" id="2684405"/>
    <lineage>
        <taxon>Bacteria</taxon>
        <taxon>Bacillati</taxon>
        <taxon>Actinomycetota</taxon>
        <taxon>Actinomycetes</taxon>
        <taxon>Mycobacteriales</taxon>
        <taxon>Corynebacteriaceae</taxon>
        <taxon>Corynebacterium</taxon>
    </lineage>
</organism>
<dbReference type="KEGG" id="cpoy:GP475_11680"/>
<sequence>MFVSLRDMLHAKGRFLLMSGTVALITFLLVGLSALTGGLAKQNTSALEALNPAQIVIAVHDGSPARFDTSQITPQQQEQWAAAVGVEPTPIGIRQGRLSASDSEAVTYIGLPVGTVIPGGQGEIHAGQLMYDKELTYSHMPVVWTDFATWQEKTHNQQPTALLLDEPVASNHGDIAGTQALSLCQAFQALPAYSSEHGSLLTMQALLYAISALVIVAFLSIWTMQRTRDVAIMRSLGASRSFVLKDALGGAALTIIIGVSIGTIAAAGLMLLASAVVPVQLGLSTILLPAVGTSILGLAAAWLATRRVTTINPLLALGASLS</sequence>
<evidence type="ECO:0000256" key="4">
    <source>
        <dbReference type="ARBA" id="ARBA00022692"/>
    </source>
</evidence>
<evidence type="ECO:0000256" key="1">
    <source>
        <dbReference type="ARBA" id="ARBA00004651"/>
    </source>
</evidence>
<gene>
    <name evidence="8" type="ORF">GP475_11680</name>
</gene>
<reference evidence="8 9" key="1">
    <citation type="submission" date="2019-12" db="EMBL/GenBank/DDBJ databases">
        <title>Corynebacterium sp. nov., isolated from feces of the Anser Albifrons in China.</title>
        <authorList>
            <person name="Liu Q."/>
        </authorList>
    </citation>
    <scope>NUCLEOTIDE SEQUENCE [LARGE SCALE GENOMIC DNA]</scope>
    <source>
        <strain evidence="8 9">4H37-19</strain>
    </source>
</reference>
<dbReference type="AlphaFoldDB" id="A0A7H0SRP3"/>
<dbReference type="EMBL" id="CP046884">
    <property type="protein sequence ID" value="QNQ91218.1"/>
    <property type="molecule type" value="Genomic_DNA"/>
</dbReference>
<comment type="subcellular location">
    <subcellularLocation>
        <location evidence="1">Cell membrane</location>
        <topology evidence="1">Multi-pass membrane protein</topology>
    </subcellularLocation>
</comment>
<keyword evidence="9" id="KW-1185">Reference proteome</keyword>
<evidence type="ECO:0000313" key="8">
    <source>
        <dbReference type="EMBL" id="QNQ91218.1"/>
    </source>
</evidence>
<dbReference type="Proteomes" id="UP000516320">
    <property type="component" value="Chromosome"/>
</dbReference>
<keyword evidence="2" id="KW-0813">Transport</keyword>
<accession>A0A7H0SRP3</accession>